<proteinExistence type="inferred from homology"/>
<reference evidence="8" key="1">
    <citation type="journal article" date="2021" name="Environ. Microbiol.">
        <title>Genomic characterization of three novel Desulfobacterota classes expand the metabolic and phylogenetic diversity of the phylum.</title>
        <authorList>
            <person name="Murphy C.L."/>
            <person name="Biggerstaff J."/>
            <person name="Eichhorn A."/>
            <person name="Ewing E."/>
            <person name="Shahan R."/>
            <person name="Soriano D."/>
            <person name="Stewart S."/>
            <person name="VanMol K."/>
            <person name="Walker R."/>
            <person name="Walters P."/>
            <person name="Elshahed M.S."/>
            <person name="Youssef N.H."/>
        </authorList>
    </citation>
    <scope>NUCLEOTIDE SEQUENCE</scope>
    <source>
        <strain evidence="8">Zod_Metabat.24</strain>
    </source>
</reference>
<dbReference type="PROSITE" id="PS01169">
    <property type="entry name" value="RIBOSOMAL_L21"/>
    <property type="match status" value="1"/>
</dbReference>
<dbReference type="Pfam" id="PF00829">
    <property type="entry name" value="Ribosomal_L21p"/>
    <property type="match status" value="1"/>
</dbReference>
<dbReference type="NCBIfam" id="TIGR00061">
    <property type="entry name" value="L21"/>
    <property type="match status" value="1"/>
</dbReference>
<keyword evidence="5 6" id="KW-0687">Ribonucleoprotein</keyword>
<keyword evidence="2 6" id="KW-0699">rRNA-binding</keyword>
<dbReference type="InterPro" id="IPR028909">
    <property type="entry name" value="bL21-like"/>
</dbReference>
<evidence type="ECO:0000256" key="3">
    <source>
        <dbReference type="ARBA" id="ARBA00022884"/>
    </source>
</evidence>
<dbReference type="GO" id="GO:0005737">
    <property type="term" value="C:cytoplasm"/>
    <property type="evidence" value="ECO:0007669"/>
    <property type="project" value="UniProtKB-ARBA"/>
</dbReference>
<gene>
    <name evidence="6 8" type="primary">rplU</name>
    <name evidence="8" type="ORF">JW984_00635</name>
</gene>
<dbReference type="InterPro" id="IPR001787">
    <property type="entry name" value="Ribosomal_bL21"/>
</dbReference>
<dbReference type="GO" id="GO:0003735">
    <property type="term" value="F:structural constituent of ribosome"/>
    <property type="evidence" value="ECO:0007669"/>
    <property type="project" value="InterPro"/>
</dbReference>
<dbReference type="Proteomes" id="UP000809273">
    <property type="component" value="Unassembled WGS sequence"/>
</dbReference>
<evidence type="ECO:0000256" key="5">
    <source>
        <dbReference type="ARBA" id="ARBA00023274"/>
    </source>
</evidence>
<evidence type="ECO:0000313" key="8">
    <source>
        <dbReference type="EMBL" id="MBN1571684.1"/>
    </source>
</evidence>
<dbReference type="GO" id="GO:0006412">
    <property type="term" value="P:translation"/>
    <property type="evidence" value="ECO:0007669"/>
    <property type="project" value="UniProtKB-UniRule"/>
</dbReference>
<evidence type="ECO:0000256" key="1">
    <source>
        <dbReference type="ARBA" id="ARBA00008563"/>
    </source>
</evidence>
<dbReference type="EMBL" id="JAFGIX010000003">
    <property type="protein sequence ID" value="MBN1571684.1"/>
    <property type="molecule type" value="Genomic_DNA"/>
</dbReference>
<evidence type="ECO:0000313" key="9">
    <source>
        <dbReference type="Proteomes" id="UP000809273"/>
    </source>
</evidence>
<comment type="caution">
    <text evidence="8">The sequence shown here is derived from an EMBL/GenBank/DDBJ whole genome shotgun (WGS) entry which is preliminary data.</text>
</comment>
<comment type="subunit">
    <text evidence="6">Part of the 50S ribosomal subunit. Contacts protein L20.</text>
</comment>
<dbReference type="HAMAP" id="MF_01363">
    <property type="entry name" value="Ribosomal_bL21"/>
    <property type="match status" value="1"/>
</dbReference>
<dbReference type="GO" id="GO:0019843">
    <property type="term" value="F:rRNA binding"/>
    <property type="evidence" value="ECO:0007669"/>
    <property type="project" value="UniProtKB-UniRule"/>
</dbReference>
<keyword evidence="4 6" id="KW-0689">Ribosomal protein</keyword>
<accession>A0A9D8PKN8</accession>
<evidence type="ECO:0000256" key="2">
    <source>
        <dbReference type="ARBA" id="ARBA00022730"/>
    </source>
</evidence>
<comment type="similarity">
    <text evidence="1 6 7">Belongs to the bacterial ribosomal protein bL21 family.</text>
</comment>
<dbReference type="InterPro" id="IPR036164">
    <property type="entry name" value="bL21-like_sf"/>
</dbReference>
<dbReference type="PANTHER" id="PTHR21349">
    <property type="entry name" value="50S RIBOSOMAL PROTEIN L21"/>
    <property type="match status" value="1"/>
</dbReference>
<reference evidence="8" key="2">
    <citation type="submission" date="2021-01" db="EMBL/GenBank/DDBJ databases">
        <authorList>
            <person name="Hahn C.R."/>
            <person name="Youssef N.H."/>
            <person name="Elshahed M."/>
        </authorList>
    </citation>
    <scope>NUCLEOTIDE SEQUENCE</scope>
    <source>
        <strain evidence="8">Zod_Metabat.24</strain>
    </source>
</reference>
<comment type="function">
    <text evidence="6 7">This protein binds to 23S rRNA in the presence of protein L20.</text>
</comment>
<dbReference type="AlphaFoldDB" id="A0A9D8PKN8"/>
<sequence length="103" mass="11302">MYAVIKTGGKQYRVSSGDTISVEKLSGNVGDKIDIEDVLMVGGDKEPKVGSPNVKGAKVSGTIVSQGKGKKITVLKYKRRKGYRRKQGHRQDQTRIKIDEIVV</sequence>
<evidence type="ECO:0000256" key="6">
    <source>
        <dbReference type="HAMAP-Rule" id="MF_01363"/>
    </source>
</evidence>
<organism evidence="8 9">
    <name type="scientific">Candidatus Zymogenus saltonus</name>
    <dbReference type="NCBI Taxonomy" id="2844893"/>
    <lineage>
        <taxon>Bacteria</taxon>
        <taxon>Deltaproteobacteria</taxon>
        <taxon>Candidatus Zymogenia</taxon>
        <taxon>Candidatus Zymogeniales</taxon>
        <taxon>Candidatus Zymogenaceae</taxon>
        <taxon>Candidatus Zymogenus</taxon>
    </lineage>
</organism>
<dbReference type="InterPro" id="IPR018258">
    <property type="entry name" value="Ribosomal_bL21_CS"/>
</dbReference>
<dbReference type="SUPFAM" id="SSF141091">
    <property type="entry name" value="L21p-like"/>
    <property type="match status" value="1"/>
</dbReference>
<evidence type="ECO:0000256" key="7">
    <source>
        <dbReference type="RuleBase" id="RU000562"/>
    </source>
</evidence>
<evidence type="ECO:0000256" key="4">
    <source>
        <dbReference type="ARBA" id="ARBA00022980"/>
    </source>
</evidence>
<dbReference type="PANTHER" id="PTHR21349:SF0">
    <property type="entry name" value="LARGE RIBOSOMAL SUBUNIT PROTEIN BL21M"/>
    <property type="match status" value="1"/>
</dbReference>
<keyword evidence="3 6" id="KW-0694">RNA-binding</keyword>
<dbReference type="GO" id="GO:0005840">
    <property type="term" value="C:ribosome"/>
    <property type="evidence" value="ECO:0007669"/>
    <property type="project" value="UniProtKB-KW"/>
</dbReference>
<name>A0A9D8PKN8_9DELT</name>
<dbReference type="GO" id="GO:1990904">
    <property type="term" value="C:ribonucleoprotein complex"/>
    <property type="evidence" value="ECO:0007669"/>
    <property type="project" value="UniProtKB-KW"/>
</dbReference>
<protein>
    <recommendedName>
        <fullName evidence="6">Large ribosomal subunit protein bL21</fullName>
    </recommendedName>
</protein>